<evidence type="ECO:0000313" key="1">
    <source>
        <dbReference type="EMBL" id="ADN36305.1"/>
    </source>
</evidence>
<name>E1RG70_METP4</name>
<dbReference type="EMBL" id="CP002117">
    <property type="protein sequence ID" value="ADN36305.1"/>
    <property type="molecule type" value="Genomic_DNA"/>
</dbReference>
<organism evidence="1 2">
    <name type="scientific">Methanolacinia petrolearia (strain DSM 11571 / OCM 486 / SEBR 4847)</name>
    <name type="common">Methanoplanus petrolearius</name>
    <dbReference type="NCBI Taxonomy" id="679926"/>
    <lineage>
        <taxon>Archaea</taxon>
        <taxon>Methanobacteriati</taxon>
        <taxon>Methanobacteriota</taxon>
        <taxon>Stenosarchaea group</taxon>
        <taxon>Methanomicrobia</taxon>
        <taxon>Methanomicrobiales</taxon>
        <taxon>Methanomicrobiaceae</taxon>
        <taxon>Methanolacinia</taxon>
    </lineage>
</organism>
<proteinExistence type="predicted"/>
<dbReference type="GeneID" id="9744019"/>
<keyword evidence="2" id="KW-1185">Reference proteome</keyword>
<dbReference type="Proteomes" id="UP000006565">
    <property type="component" value="Chromosome"/>
</dbReference>
<sequence length="365" mass="40011" precursor="true">MKTKTTMQALSLLMVLALAGAIFVPVVGASNTKSANENLQKIQIPDLQVDKSKAYSIITESLSPMNTESKSIIPLGAIIHHSNDGNTYVFDSTGKQILIASDAEATEITTPEGLQPATTVHEVPQGALILDSQTNKNTTFVFSQDGELLFTVIDDKISEKSIESRVNLVGGWIVWAEKTVSQISYLRSRWYTPSAPTQMTNPFALAIFNGLENSETIIQPVLEYNYGLNNPEWTMTSWRVSSGSSYYSPRHDVDQGDNIEGTLQYTTINGQTGWLVTTADLSKGTSTYYFTNVISSNSNLEIVNTLEIAQGGTSNPYDMCGDITFNNVNIPQITLNPGYTTVPMWYGMFDVVFNPNPTQVTLVTP</sequence>
<dbReference type="RefSeq" id="WP_013329482.1">
    <property type="nucleotide sequence ID" value="NC_014507.1"/>
</dbReference>
<dbReference type="eggNOG" id="arCOG13632">
    <property type="taxonomic scope" value="Archaea"/>
</dbReference>
<gene>
    <name evidence="1" type="ordered locus">Mpet_1548</name>
</gene>
<dbReference type="OrthoDB" id="140655at2157"/>
<protein>
    <submittedName>
        <fullName evidence="1">Uncharacterized protein</fullName>
    </submittedName>
</protein>
<dbReference type="HOGENOM" id="CLU_699448_0_0_2"/>
<evidence type="ECO:0000313" key="2">
    <source>
        <dbReference type="Proteomes" id="UP000006565"/>
    </source>
</evidence>
<accession>E1RG70</accession>
<dbReference type="KEGG" id="mpi:Mpet_1548"/>
<dbReference type="STRING" id="679926.Mpet_1548"/>
<dbReference type="AlphaFoldDB" id="E1RG70"/>
<reference evidence="1 2" key="1">
    <citation type="journal article" date="2010" name="Stand. Genomic Sci.">
        <title>Complete genome sequence of Methanoplanus petrolearius type strain (SEBR 4847).</title>
        <authorList>
            <person name="Brambilla E."/>
            <person name="Djao O.D."/>
            <person name="Daligault H."/>
            <person name="Lapidus A."/>
            <person name="Lucas S."/>
            <person name="Hammon N."/>
            <person name="Nolan M."/>
            <person name="Tice H."/>
            <person name="Cheng J.F."/>
            <person name="Han C."/>
            <person name="Tapia R."/>
            <person name="Goodwin L."/>
            <person name="Pitluck S."/>
            <person name="Liolios K."/>
            <person name="Ivanova N."/>
            <person name="Mavromatis K."/>
            <person name="Mikhailova N."/>
            <person name="Pati A."/>
            <person name="Chen A."/>
            <person name="Palaniappan K."/>
            <person name="Land M."/>
            <person name="Hauser L."/>
            <person name="Chang Y.J."/>
            <person name="Jeffries C.D."/>
            <person name="Rohde M."/>
            <person name="Spring S."/>
            <person name="Sikorski J."/>
            <person name="Goker M."/>
            <person name="Woyke T."/>
            <person name="Bristow J."/>
            <person name="Eisen J.A."/>
            <person name="Markowitz V."/>
            <person name="Hugenholtz P."/>
            <person name="Kyrpides N.C."/>
            <person name="Klenk H.P."/>
        </authorList>
    </citation>
    <scope>NUCLEOTIDE SEQUENCE [LARGE SCALE GENOMIC DNA]</scope>
    <source>
        <strain evidence="2">DSM 11571 / OCM 486 / SEBR 4847</strain>
    </source>
</reference>